<gene>
    <name evidence="3" type="ORF">C2E21_4689</name>
</gene>
<evidence type="ECO:0000313" key="3">
    <source>
        <dbReference type="EMBL" id="PRW56602.1"/>
    </source>
</evidence>
<proteinExistence type="predicted"/>
<organism evidence="3 4">
    <name type="scientific">Chlorella sorokiniana</name>
    <name type="common">Freshwater green alga</name>
    <dbReference type="NCBI Taxonomy" id="3076"/>
    <lineage>
        <taxon>Eukaryota</taxon>
        <taxon>Viridiplantae</taxon>
        <taxon>Chlorophyta</taxon>
        <taxon>core chlorophytes</taxon>
        <taxon>Trebouxiophyceae</taxon>
        <taxon>Chlorellales</taxon>
        <taxon>Chlorellaceae</taxon>
        <taxon>Chlorella clade</taxon>
        <taxon>Chlorella</taxon>
    </lineage>
</organism>
<keyword evidence="2" id="KW-0732">Signal</keyword>
<dbReference type="EMBL" id="LHPG02000008">
    <property type="protein sequence ID" value="PRW56602.1"/>
    <property type="molecule type" value="Genomic_DNA"/>
</dbReference>
<reference evidence="3 4" key="1">
    <citation type="journal article" date="2018" name="Plant J.">
        <title>Genome sequences of Chlorella sorokiniana UTEX 1602 and Micractinium conductrix SAG 241.80: implications to maltose excretion by a green alga.</title>
        <authorList>
            <person name="Arriola M.B."/>
            <person name="Velmurugan N."/>
            <person name="Zhang Y."/>
            <person name="Plunkett M.H."/>
            <person name="Hondzo H."/>
            <person name="Barney B.M."/>
        </authorList>
    </citation>
    <scope>NUCLEOTIDE SEQUENCE [LARGE SCALE GENOMIC DNA]</scope>
    <source>
        <strain evidence="4">UTEX 1602</strain>
    </source>
</reference>
<protein>
    <submittedName>
        <fullName evidence="3">Uncharacterized protein</fullName>
    </submittedName>
</protein>
<evidence type="ECO:0000256" key="1">
    <source>
        <dbReference type="SAM" id="MobiDB-lite"/>
    </source>
</evidence>
<keyword evidence="4" id="KW-1185">Reference proteome</keyword>
<feature type="signal peptide" evidence="2">
    <location>
        <begin position="1"/>
        <end position="23"/>
    </location>
</feature>
<feature type="chain" id="PRO_5015162536" evidence="2">
    <location>
        <begin position="24"/>
        <end position="355"/>
    </location>
</feature>
<feature type="compositionally biased region" description="Pro residues" evidence="1">
    <location>
        <begin position="137"/>
        <end position="177"/>
    </location>
</feature>
<name>A0A2P6TRB1_CHLSO</name>
<evidence type="ECO:0000313" key="4">
    <source>
        <dbReference type="Proteomes" id="UP000239899"/>
    </source>
</evidence>
<comment type="caution">
    <text evidence="3">The sequence shown here is derived from an EMBL/GenBank/DDBJ whole genome shotgun (WGS) entry which is preliminary data.</text>
</comment>
<dbReference type="AlphaFoldDB" id="A0A2P6TRB1"/>
<dbReference type="OrthoDB" id="10357079at2759"/>
<accession>A0A2P6TRB1</accession>
<sequence length="355" mass="35349">MGRAPAPVSLLLAALAAVAAVGAALSGASPGWQPARRLLAIMQTFAQPPECQILPESDVLSVLAVVDRDCPQTAPFLCGSPGAPCFDSLAKLGYKCASAVAKAQAMADGKNATQAAGRIISLFKACPKALLAVTPMPPAPPVRSPSPPPPAVTSPSPSPSGPQVPAPSPAPVAPTPPAISGNVTPGGNETDGLEWSPWLGRNTNLSASGVCPCPGFVTGVSIWYEQGLQATASDSSPISGLTAFCSGAGNTTIELAIMPGQGEPDSTQSFANGLTAIPLKYGSPMGFLDSILGVGGSGATVVEYTCPAGKQAAGFWVAWEPATAVAGANATGALDLATGIRIYCRAASECTGTGT</sequence>
<evidence type="ECO:0000256" key="2">
    <source>
        <dbReference type="SAM" id="SignalP"/>
    </source>
</evidence>
<feature type="region of interest" description="Disordered" evidence="1">
    <location>
        <begin position="137"/>
        <end position="197"/>
    </location>
</feature>
<dbReference type="Proteomes" id="UP000239899">
    <property type="component" value="Unassembled WGS sequence"/>
</dbReference>